<dbReference type="OrthoDB" id="9793697at2"/>
<name>A0A229SB26_9PSEU</name>
<protein>
    <submittedName>
        <fullName evidence="2">Anti-anti-sigma factor</fullName>
    </submittedName>
</protein>
<organism evidence="2 3">
    <name type="scientific">Amycolatopsis thailandensis</name>
    <dbReference type="NCBI Taxonomy" id="589330"/>
    <lineage>
        <taxon>Bacteria</taxon>
        <taxon>Bacillati</taxon>
        <taxon>Actinomycetota</taxon>
        <taxon>Actinomycetes</taxon>
        <taxon>Pseudonocardiales</taxon>
        <taxon>Pseudonocardiaceae</taxon>
        <taxon>Amycolatopsis</taxon>
    </lineage>
</organism>
<sequence length="144" mass="15171">MSLPVMSSRDSLPGFTIDLTLHPRITVLRATGELDLAAEAGFGQALAEAEATGTPVVVDMTEVGFCGSCILGHLARAAQRPTLRGQALIVATSQRMVLRPLMLLRLEDYLGLTPDVATAVRQLGLPADTLDPDTHAISDVTPPA</sequence>
<dbReference type="PANTHER" id="PTHR33495">
    <property type="entry name" value="ANTI-SIGMA FACTOR ANTAGONIST TM_1081-RELATED-RELATED"/>
    <property type="match status" value="1"/>
</dbReference>
<dbReference type="PROSITE" id="PS50801">
    <property type="entry name" value="STAS"/>
    <property type="match status" value="1"/>
</dbReference>
<dbReference type="InterPro" id="IPR036513">
    <property type="entry name" value="STAS_dom_sf"/>
</dbReference>
<evidence type="ECO:0000313" key="2">
    <source>
        <dbReference type="EMBL" id="OXM56142.1"/>
    </source>
</evidence>
<dbReference type="EMBL" id="NMQT01000051">
    <property type="protein sequence ID" value="OXM56142.1"/>
    <property type="molecule type" value="Genomic_DNA"/>
</dbReference>
<dbReference type="RefSeq" id="WP_093934474.1">
    <property type="nucleotide sequence ID" value="NZ_NMQT01000051.1"/>
</dbReference>
<evidence type="ECO:0000259" key="1">
    <source>
        <dbReference type="PROSITE" id="PS50801"/>
    </source>
</evidence>
<dbReference type="CDD" id="cd07043">
    <property type="entry name" value="STAS_anti-anti-sigma_factors"/>
    <property type="match status" value="1"/>
</dbReference>
<dbReference type="GO" id="GO:0043856">
    <property type="term" value="F:anti-sigma factor antagonist activity"/>
    <property type="evidence" value="ECO:0007669"/>
    <property type="project" value="TreeGrafter"/>
</dbReference>
<dbReference type="PANTHER" id="PTHR33495:SF2">
    <property type="entry name" value="ANTI-SIGMA FACTOR ANTAGONIST TM_1081-RELATED"/>
    <property type="match status" value="1"/>
</dbReference>
<dbReference type="SUPFAM" id="SSF52091">
    <property type="entry name" value="SpoIIaa-like"/>
    <property type="match status" value="1"/>
</dbReference>
<dbReference type="Gene3D" id="3.30.750.24">
    <property type="entry name" value="STAS domain"/>
    <property type="match status" value="1"/>
</dbReference>
<feature type="domain" description="STAS" evidence="1">
    <location>
        <begin position="15"/>
        <end position="123"/>
    </location>
</feature>
<dbReference type="Pfam" id="PF01740">
    <property type="entry name" value="STAS"/>
    <property type="match status" value="1"/>
</dbReference>
<dbReference type="Proteomes" id="UP000215223">
    <property type="component" value="Unassembled WGS sequence"/>
</dbReference>
<dbReference type="InterPro" id="IPR002645">
    <property type="entry name" value="STAS_dom"/>
</dbReference>
<accession>A0A229SB26</accession>
<comment type="caution">
    <text evidence="2">The sequence shown here is derived from an EMBL/GenBank/DDBJ whole genome shotgun (WGS) entry which is preliminary data.</text>
</comment>
<reference evidence="2 3" key="1">
    <citation type="submission" date="2017-07" db="EMBL/GenBank/DDBJ databases">
        <title>Amycolatopsis thailandensis Genome sequencing and assembly.</title>
        <authorList>
            <person name="Kaur N."/>
            <person name="Mayilraj S."/>
        </authorList>
    </citation>
    <scope>NUCLEOTIDE SEQUENCE [LARGE SCALE GENOMIC DNA]</scope>
    <source>
        <strain evidence="2 3">JCM 16380</strain>
    </source>
</reference>
<dbReference type="AlphaFoldDB" id="A0A229SB26"/>
<keyword evidence="3" id="KW-1185">Reference proteome</keyword>
<evidence type="ECO:0000313" key="3">
    <source>
        <dbReference type="Proteomes" id="UP000215223"/>
    </source>
</evidence>
<proteinExistence type="predicted"/>
<gene>
    <name evidence="2" type="ORF">CFP71_15090</name>
</gene>